<organism evidence="2 3">
    <name type="scientific">Glarea lozoyensis (strain ATCC 20868 / MF5171)</name>
    <dbReference type="NCBI Taxonomy" id="1116229"/>
    <lineage>
        <taxon>Eukaryota</taxon>
        <taxon>Fungi</taxon>
        <taxon>Dikarya</taxon>
        <taxon>Ascomycota</taxon>
        <taxon>Pezizomycotina</taxon>
        <taxon>Leotiomycetes</taxon>
        <taxon>Helotiales</taxon>
        <taxon>Helotiaceae</taxon>
        <taxon>Glarea</taxon>
    </lineage>
</organism>
<proteinExistence type="predicted"/>
<evidence type="ECO:0000313" key="3">
    <source>
        <dbReference type="Proteomes" id="UP000016922"/>
    </source>
</evidence>
<dbReference type="HOGENOM" id="CLU_1204872_0_0_1"/>
<protein>
    <submittedName>
        <fullName evidence="2">Uncharacterized protein</fullName>
    </submittedName>
</protein>
<reference evidence="2 3" key="1">
    <citation type="journal article" date="2013" name="BMC Genomics">
        <title>Genomics-driven discovery of the pneumocandin biosynthetic gene cluster in the fungus Glarea lozoyensis.</title>
        <authorList>
            <person name="Chen L."/>
            <person name="Yue Q."/>
            <person name="Zhang X."/>
            <person name="Xiang M."/>
            <person name="Wang C."/>
            <person name="Li S."/>
            <person name="Che Y."/>
            <person name="Ortiz-Lopez F.J."/>
            <person name="Bills G.F."/>
            <person name="Liu X."/>
            <person name="An Z."/>
        </authorList>
    </citation>
    <scope>NUCLEOTIDE SEQUENCE [LARGE SCALE GENOMIC DNA]</scope>
    <source>
        <strain evidence="3">ATCC 20868 / MF5171</strain>
    </source>
</reference>
<evidence type="ECO:0000256" key="1">
    <source>
        <dbReference type="SAM" id="Phobius"/>
    </source>
</evidence>
<name>S3D780_GLAL2</name>
<dbReference type="KEGG" id="glz:GLAREA_06658"/>
<keyword evidence="1" id="KW-1133">Transmembrane helix</keyword>
<keyword evidence="3" id="KW-1185">Reference proteome</keyword>
<keyword evidence="1" id="KW-0812">Transmembrane</keyword>
<dbReference type="AlphaFoldDB" id="S3D780"/>
<sequence length="230" mass="25706">MTTAIEYCVFVMTLIGVIHILIQMVNLYFPNSWIGKLLRPPSPPPPPLPPPPQSPAGDSQWKTLMEERLKAVEDILVEERRHRENRSEMLARLRTVENILIEDRHHRANPPEMEVKGPRSRPSKGLLALMTRLNIYERSAGKVDSHLSVGAGYEPSASSGEPTGVALYRQARYPPFNPYLLSTDDIRTQSLAAEFTTAFRHTLDVYAYLPAIQPGETASSRAINPSLPSA</sequence>
<dbReference type="OrthoDB" id="3564772at2759"/>
<accession>S3D780</accession>
<keyword evidence="1" id="KW-0472">Membrane</keyword>
<evidence type="ECO:0000313" key="2">
    <source>
        <dbReference type="EMBL" id="EPE33645.1"/>
    </source>
</evidence>
<dbReference type="GeneID" id="19465711"/>
<feature type="transmembrane region" description="Helical" evidence="1">
    <location>
        <begin position="7"/>
        <end position="29"/>
    </location>
</feature>
<dbReference type="EMBL" id="KE145357">
    <property type="protein sequence ID" value="EPE33645.1"/>
    <property type="molecule type" value="Genomic_DNA"/>
</dbReference>
<dbReference type="RefSeq" id="XP_008078797.1">
    <property type="nucleotide sequence ID" value="XM_008080606.1"/>
</dbReference>
<gene>
    <name evidence="2" type="ORF">GLAREA_06658</name>
</gene>
<dbReference type="Proteomes" id="UP000016922">
    <property type="component" value="Unassembled WGS sequence"/>
</dbReference>